<dbReference type="RefSeq" id="WP_378307676.1">
    <property type="nucleotide sequence ID" value="NZ_JBHTJA010000227.1"/>
</dbReference>
<protein>
    <recommendedName>
        <fullName evidence="3">YceI family protein</fullName>
    </recommendedName>
</protein>
<comment type="caution">
    <text evidence="1">The sequence shown here is derived from an EMBL/GenBank/DDBJ whole genome shotgun (WGS) entry which is preliminary data.</text>
</comment>
<accession>A0ABW3F0F2</accession>
<gene>
    <name evidence="1" type="ORF">ACFQ11_37485</name>
</gene>
<organism evidence="1 2">
    <name type="scientific">Actinomadura sediminis</name>
    <dbReference type="NCBI Taxonomy" id="1038904"/>
    <lineage>
        <taxon>Bacteria</taxon>
        <taxon>Bacillati</taxon>
        <taxon>Actinomycetota</taxon>
        <taxon>Actinomycetes</taxon>
        <taxon>Streptosporangiales</taxon>
        <taxon>Thermomonosporaceae</taxon>
        <taxon>Actinomadura</taxon>
    </lineage>
</organism>
<evidence type="ECO:0000313" key="1">
    <source>
        <dbReference type="EMBL" id="MFD0906116.1"/>
    </source>
</evidence>
<keyword evidence="2" id="KW-1185">Reference proteome</keyword>
<evidence type="ECO:0000313" key="2">
    <source>
        <dbReference type="Proteomes" id="UP001596972"/>
    </source>
</evidence>
<sequence>MAGEHPDGEVAASAAILFRATIKADELRFDVVPDSSVVFTGDADARSSSGSVREGVPDEAVPRTTYRGVRIDYAIAAKLAPPGTTARRDG</sequence>
<evidence type="ECO:0008006" key="3">
    <source>
        <dbReference type="Google" id="ProtNLM"/>
    </source>
</evidence>
<dbReference type="EMBL" id="JBHTJA010000227">
    <property type="protein sequence ID" value="MFD0906116.1"/>
    <property type="molecule type" value="Genomic_DNA"/>
</dbReference>
<dbReference type="Proteomes" id="UP001596972">
    <property type="component" value="Unassembled WGS sequence"/>
</dbReference>
<reference evidence="2" key="1">
    <citation type="journal article" date="2019" name="Int. J. Syst. Evol. Microbiol.">
        <title>The Global Catalogue of Microorganisms (GCM) 10K type strain sequencing project: providing services to taxonomists for standard genome sequencing and annotation.</title>
        <authorList>
            <consortium name="The Broad Institute Genomics Platform"/>
            <consortium name="The Broad Institute Genome Sequencing Center for Infectious Disease"/>
            <person name="Wu L."/>
            <person name="Ma J."/>
        </authorList>
    </citation>
    <scope>NUCLEOTIDE SEQUENCE [LARGE SCALE GENOMIC DNA]</scope>
    <source>
        <strain evidence="2">JCM 31202</strain>
    </source>
</reference>
<proteinExistence type="predicted"/>
<name>A0ABW3F0F2_9ACTN</name>